<reference evidence="1" key="1">
    <citation type="submission" date="2021-06" db="EMBL/GenBank/DDBJ databases">
        <authorList>
            <person name="Kallberg Y."/>
            <person name="Tangrot J."/>
            <person name="Rosling A."/>
        </authorList>
    </citation>
    <scope>NUCLEOTIDE SEQUENCE</scope>
    <source>
        <strain evidence="1">CL356</strain>
    </source>
</reference>
<protein>
    <submittedName>
        <fullName evidence="1">9579_t:CDS:1</fullName>
    </submittedName>
</protein>
<comment type="caution">
    <text evidence="1">The sequence shown here is derived from an EMBL/GenBank/DDBJ whole genome shotgun (WGS) entry which is preliminary data.</text>
</comment>
<feature type="non-terminal residue" evidence="1">
    <location>
        <position position="156"/>
    </location>
</feature>
<evidence type="ECO:0000313" key="1">
    <source>
        <dbReference type="EMBL" id="CAG8744102.1"/>
    </source>
</evidence>
<proteinExistence type="predicted"/>
<dbReference type="EMBL" id="CAJVPT010049501">
    <property type="protein sequence ID" value="CAG8744102.1"/>
    <property type="molecule type" value="Genomic_DNA"/>
</dbReference>
<feature type="non-terminal residue" evidence="1">
    <location>
        <position position="1"/>
    </location>
</feature>
<organism evidence="1 2">
    <name type="scientific">Acaulospora colombiana</name>
    <dbReference type="NCBI Taxonomy" id="27376"/>
    <lineage>
        <taxon>Eukaryota</taxon>
        <taxon>Fungi</taxon>
        <taxon>Fungi incertae sedis</taxon>
        <taxon>Mucoromycota</taxon>
        <taxon>Glomeromycotina</taxon>
        <taxon>Glomeromycetes</taxon>
        <taxon>Diversisporales</taxon>
        <taxon>Acaulosporaceae</taxon>
        <taxon>Acaulospora</taxon>
    </lineage>
</organism>
<keyword evidence="2" id="KW-1185">Reference proteome</keyword>
<evidence type="ECO:0000313" key="2">
    <source>
        <dbReference type="Proteomes" id="UP000789525"/>
    </source>
</evidence>
<gene>
    <name evidence="1" type="ORF">ACOLOM_LOCUS12337</name>
</gene>
<name>A0ACA9QE33_9GLOM</name>
<accession>A0ACA9QE33</accession>
<dbReference type="Proteomes" id="UP000789525">
    <property type="component" value="Unassembled WGS sequence"/>
</dbReference>
<sequence>QTNRLVSTDSLNNNMPPHTTLQYTMPSNTTNSKSTSTTSPNGTSHLTSISKPSTTPTPRPRRATSSYVLAPSWFVSNKTGPTATEGRVAREETKAVGSSKKDELGVVKQVKDGNPSLNNFIPTSVNGPVQLTSTRTKTRDFSSLRLKTLEETEGDE</sequence>